<sequence length="61" mass="6401">IKIAVIDSGVYNLHPALGGCFGLDEHGRPCKIHGSDLVGDAYNATNIPIPDAEPLDNCESP</sequence>
<reference evidence="4" key="1">
    <citation type="journal article" date="2018" name="Nat. Microbiol.">
        <title>Leveraging single-cell genomics to expand the fungal tree of life.</title>
        <authorList>
            <person name="Ahrendt S.R."/>
            <person name="Quandt C.A."/>
            <person name="Ciobanu D."/>
            <person name="Clum A."/>
            <person name="Salamov A."/>
            <person name="Andreopoulos B."/>
            <person name="Cheng J.F."/>
            <person name="Woyke T."/>
            <person name="Pelin A."/>
            <person name="Henrissat B."/>
            <person name="Reynolds N.K."/>
            <person name="Benny G.L."/>
            <person name="Smith M.E."/>
            <person name="James T.Y."/>
            <person name="Grigoriev I.V."/>
        </authorList>
    </citation>
    <scope>NUCLEOTIDE SEQUENCE [LARGE SCALE GENOMIC DNA]</scope>
</reference>
<keyword evidence="1" id="KW-0378">Hydrolase</keyword>
<comment type="similarity">
    <text evidence="2">Belongs to the peptidase S8 family.</text>
</comment>
<evidence type="ECO:0000256" key="1">
    <source>
        <dbReference type="ARBA" id="ARBA00022801"/>
    </source>
</evidence>
<keyword evidence="4" id="KW-1185">Reference proteome</keyword>
<accession>A0A4V1IQB7</accession>
<feature type="non-terminal residue" evidence="3">
    <location>
        <position position="1"/>
    </location>
</feature>
<evidence type="ECO:0000313" key="3">
    <source>
        <dbReference type="EMBL" id="RKO85997.1"/>
    </source>
</evidence>
<evidence type="ECO:0000313" key="4">
    <source>
        <dbReference type="Proteomes" id="UP000269721"/>
    </source>
</evidence>
<name>A0A4V1IQB7_9FUNG</name>
<dbReference type="AlphaFoldDB" id="A0A4V1IQB7"/>
<dbReference type="InterPro" id="IPR023827">
    <property type="entry name" value="Peptidase_S8_Asp-AS"/>
</dbReference>
<organism evidence="3 4">
    <name type="scientific">Blyttiomyces helicus</name>
    <dbReference type="NCBI Taxonomy" id="388810"/>
    <lineage>
        <taxon>Eukaryota</taxon>
        <taxon>Fungi</taxon>
        <taxon>Fungi incertae sedis</taxon>
        <taxon>Chytridiomycota</taxon>
        <taxon>Chytridiomycota incertae sedis</taxon>
        <taxon>Chytridiomycetes</taxon>
        <taxon>Chytridiomycetes incertae sedis</taxon>
        <taxon>Blyttiomyces</taxon>
    </lineage>
</organism>
<protein>
    <recommendedName>
        <fullName evidence="5">Peptidase S8/S53 domain-containing protein</fullName>
    </recommendedName>
</protein>
<dbReference type="EMBL" id="KZ998565">
    <property type="protein sequence ID" value="RKO85997.1"/>
    <property type="molecule type" value="Genomic_DNA"/>
</dbReference>
<dbReference type="GO" id="GO:0016787">
    <property type="term" value="F:hydrolase activity"/>
    <property type="evidence" value="ECO:0007669"/>
    <property type="project" value="UniProtKB-KW"/>
</dbReference>
<evidence type="ECO:0000256" key="2">
    <source>
        <dbReference type="PROSITE-ProRule" id="PRU01240"/>
    </source>
</evidence>
<evidence type="ECO:0008006" key="5">
    <source>
        <dbReference type="Google" id="ProtNLM"/>
    </source>
</evidence>
<proteinExistence type="inferred from homology"/>
<dbReference type="PROSITE" id="PS51892">
    <property type="entry name" value="SUBTILASE"/>
    <property type="match status" value="1"/>
</dbReference>
<dbReference type="PROSITE" id="PS00136">
    <property type="entry name" value="SUBTILASE_ASP"/>
    <property type="match status" value="1"/>
</dbReference>
<comment type="caution">
    <text evidence="2">Lacks conserved residue(s) required for the propagation of feature annotation.</text>
</comment>
<gene>
    <name evidence="3" type="ORF">BDK51DRAFT_16538</name>
</gene>
<dbReference type="Proteomes" id="UP000269721">
    <property type="component" value="Unassembled WGS sequence"/>
</dbReference>
<dbReference type="OrthoDB" id="2162597at2759"/>